<evidence type="ECO:0000313" key="3">
    <source>
        <dbReference type="Proteomes" id="UP000288215"/>
    </source>
</evidence>
<gene>
    <name evidence="2" type="ORF">Metus_0720</name>
</gene>
<dbReference type="InterPro" id="IPR052509">
    <property type="entry name" value="Metal_resp_DNA-bind_regulator"/>
</dbReference>
<dbReference type="InterPro" id="IPR036388">
    <property type="entry name" value="WH-like_DNA-bd_sf"/>
</dbReference>
<dbReference type="AlphaFoldDB" id="A0A444L8N3"/>
<evidence type="ECO:0000313" key="2">
    <source>
        <dbReference type="EMBL" id="RWX73941.1"/>
    </source>
</evidence>
<reference evidence="2 3" key="1">
    <citation type="submission" date="2018-12" db="EMBL/GenBank/DDBJ databases">
        <title>The complete genome of the methanogenic archaea of the candidate phylum Verstraetearchaeota, obtained from the metagenome of underground thermal water.</title>
        <authorList>
            <person name="Kadnikov V.V."/>
            <person name="Mardanov A.V."/>
            <person name="Beletsky A.V."/>
            <person name="Karnachuk O.V."/>
            <person name="Ravin N.V."/>
        </authorList>
    </citation>
    <scope>NUCLEOTIDE SEQUENCE [LARGE SCALE GENOMIC DNA]</scope>
    <source>
        <strain evidence="2">Ch88</strain>
    </source>
</reference>
<name>A0A444L8N3_METS7</name>
<sequence>MAYERLVEKITRENLWLYVMRLLMDRPMYAYEIRERISEEFGFEPATITVYVVLYAMEREGLLSSFKEESAGKKVARRYYRPTEKGIETFRRGVDLLKETARRLSPPG</sequence>
<accession>A0A444L8N3</accession>
<dbReference type="Gene3D" id="1.10.10.10">
    <property type="entry name" value="Winged helix-like DNA-binding domain superfamily/Winged helix DNA-binding domain"/>
    <property type="match status" value="1"/>
</dbReference>
<dbReference type="PANTHER" id="PTHR33169:SF14">
    <property type="entry name" value="TRANSCRIPTIONAL REGULATOR RV3488"/>
    <property type="match status" value="1"/>
</dbReference>
<organism evidence="2 3">
    <name type="scientific">Methanosuratincola subterraneus</name>
    <dbReference type="NCBI Taxonomy" id="2593994"/>
    <lineage>
        <taxon>Archaea</taxon>
        <taxon>Thermoproteota</taxon>
        <taxon>Methanosuratincolia</taxon>
        <taxon>Candidatus Methanomethylicales</taxon>
        <taxon>Candidatus Methanomethylicaceae</taxon>
        <taxon>Candidatus Methanosuratincola (ex Vanwonterghem et al. 2016)</taxon>
    </lineage>
</organism>
<dbReference type="EMBL" id="RXGA01000002">
    <property type="protein sequence ID" value="RWX73941.1"/>
    <property type="molecule type" value="Genomic_DNA"/>
</dbReference>
<evidence type="ECO:0000259" key="1">
    <source>
        <dbReference type="Pfam" id="PF03551"/>
    </source>
</evidence>
<dbReference type="InterPro" id="IPR005149">
    <property type="entry name" value="Tscrpt_reg_PadR_N"/>
</dbReference>
<dbReference type="Proteomes" id="UP000288215">
    <property type="component" value="Unassembled WGS sequence"/>
</dbReference>
<proteinExistence type="predicted"/>
<protein>
    <recommendedName>
        <fullName evidence="1">Transcription regulator PadR N-terminal domain-containing protein</fullName>
    </recommendedName>
</protein>
<dbReference type="InterPro" id="IPR036390">
    <property type="entry name" value="WH_DNA-bd_sf"/>
</dbReference>
<feature type="domain" description="Transcription regulator PadR N-terminal" evidence="1">
    <location>
        <begin position="19"/>
        <end position="91"/>
    </location>
</feature>
<dbReference type="Pfam" id="PF03551">
    <property type="entry name" value="PadR"/>
    <property type="match status" value="1"/>
</dbReference>
<dbReference type="PANTHER" id="PTHR33169">
    <property type="entry name" value="PADR-FAMILY TRANSCRIPTIONAL REGULATOR"/>
    <property type="match status" value="1"/>
</dbReference>
<dbReference type="SUPFAM" id="SSF46785">
    <property type="entry name" value="Winged helix' DNA-binding domain"/>
    <property type="match status" value="1"/>
</dbReference>
<comment type="caution">
    <text evidence="2">The sequence shown here is derived from an EMBL/GenBank/DDBJ whole genome shotgun (WGS) entry which is preliminary data.</text>
</comment>